<dbReference type="EMBL" id="CP041690">
    <property type="protein sequence ID" value="QEE22516.1"/>
    <property type="molecule type" value="Genomic_DNA"/>
</dbReference>
<proteinExistence type="predicted"/>
<sequence length="185" mass="20111">MKTALTLCGSTRNGSYNEILRRYVSGKLREVEDLEVIDLDLKDFPMPIFSEDLEEAGETPEAAGRLAEMFGKADIVLIISPEYNSGTTPLITNMVAWLSRQKHGQWRHAVFGLGAVSSGKYGGVVGIAHLRDSLSKLGALLVPTLLGVGPASQAFDENGVPLEDGIRRKVEQMVKELTHFSRGGI</sequence>
<dbReference type="GO" id="GO:0005829">
    <property type="term" value="C:cytosol"/>
    <property type="evidence" value="ECO:0007669"/>
    <property type="project" value="TreeGrafter"/>
</dbReference>
<feature type="domain" description="NADPH-dependent FMN reductase-like" evidence="1">
    <location>
        <begin position="5"/>
        <end position="146"/>
    </location>
</feature>
<dbReference type="InterPro" id="IPR005025">
    <property type="entry name" value="FMN_Rdtase-like_dom"/>
</dbReference>
<protein>
    <submittedName>
        <fullName evidence="2">NAD(P)H-dependent oxidoreductase</fullName>
    </submittedName>
</protein>
<dbReference type="InterPro" id="IPR050712">
    <property type="entry name" value="NAD(P)H-dep_reductase"/>
</dbReference>
<dbReference type="Proteomes" id="UP000321062">
    <property type="component" value="Chromosome"/>
</dbReference>
<dbReference type="InterPro" id="IPR029039">
    <property type="entry name" value="Flavoprotein-like_sf"/>
</dbReference>
<dbReference type="KEGG" id="yti:FNA67_21135"/>
<dbReference type="GO" id="GO:0016491">
    <property type="term" value="F:oxidoreductase activity"/>
    <property type="evidence" value="ECO:0007669"/>
    <property type="project" value="InterPro"/>
</dbReference>
<organism evidence="2 3">
    <name type="scientific">Paradevosia tibetensis</name>
    <dbReference type="NCBI Taxonomy" id="1447062"/>
    <lineage>
        <taxon>Bacteria</taxon>
        <taxon>Pseudomonadati</taxon>
        <taxon>Pseudomonadota</taxon>
        <taxon>Alphaproteobacteria</taxon>
        <taxon>Hyphomicrobiales</taxon>
        <taxon>Devosiaceae</taxon>
        <taxon>Paradevosia</taxon>
    </lineage>
</organism>
<evidence type="ECO:0000259" key="1">
    <source>
        <dbReference type="Pfam" id="PF03358"/>
    </source>
</evidence>
<dbReference type="Pfam" id="PF03358">
    <property type="entry name" value="FMN_red"/>
    <property type="match status" value="1"/>
</dbReference>
<name>A0A5B9DTM0_9HYPH</name>
<dbReference type="PANTHER" id="PTHR30543">
    <property type="entry name" value="CHROMATE REDUCTASE"/>
    <property type="match status" value="1"/>
</dbReference>
<reference evidence="2 3" key="1">
    <citation type="journal article" date="2015" name="Int. J. Syst. Evol. Microbiol.">
        <title>Youhaiella tibetensis gen. nov., sp. nov., isolated from subsurface sediment.</title>
        <authorList>
            <person name="Wang Y.X."/>
            <person name="Huang F.Q."/>
            <person name="Nogi Y."/>
            <person name="Pang S.J."/>
            <person name="Wang P.K."/>
            <person name="Lv J."/>
        </authorList>
    </citation>
    <scope>NUCLEOTIDE SEQUENCE [LARGE SCALE GENOMIC DNA]</scope>
    <source>
        <strain evidence="3">fig4</strain>
    </source>
</reference>
<dbReference type="GO" id="GO:0010181">
    <property type="term" value="F:FMN binding"/>
    <property type="evidence" value="ECO:0007669"/>
    <property type="project" value="TreeGrafter"/>
</dbReference>
<dbReference type="RefSeq" id="WP_049707036.1">
    <property type="nucleotide sequence ID" value="NZ_BMFM01000001.1"/>
</dbReference>
<keyword evidence="3" id="KW-1185">Reference proteome</keyword>
<accession>A0A5B9DTM0</accession>
<dbReference type="Gene3D" id="3.40.50.360">
    <property type="match status" value="1"/>
</dbReference>
<dbReference type="OrthoDB" id="9812295at2"/>
<gene>
    <name evidence="2" type="ORF">FNA67_21135</name>
</gene>
<evidence type="ECO:0000313" key="3">
    <source>
        <dbReference type="Proteomes" id="UP000321062"/>
    </source>
</evidence>
<evidence type="ECO:0000313" key="2">
    <source>
        <dbReference type="EMBL" id="QEE22516.1"/>
    </source>
</evidence>
<dbReference type="PANTHER" id="PTHR30543:SF21">
    <property type="entry name" value="NAD(P)H-DEPENDENT FMN REDUCTASE LOT6"/>
    <property type="match status" value="1"/>
</dbReference>
<dbReference type="AlphaFoldDB" id="A0A5B9DTM0"/>
<dbReference type="SUPFAM" id="SSF52218">
    <property type="entry name" value="Flavoproteins"/>
    <property type="match status" value="1"/>
</dbReference>